<protein>
    <submittedName>
        <fullName evidence="1">Uncharacterized protein</fullName>
    </submittedName>
</protein>
<accession>A0ACD1GZT7</accession>
<evidence type="ECO:0000313" key="1">
    <source>
        <dbReference type="EMBL" id="RAH66814.1"/>
    </source>
</evidence>
<reference evidence="1" key="1">
    <citation type="submission" date="2018-02" db="EMBL/GenBank/DDBJ databases">
        <title>The genomes of Aspergillus section Nigri reveals drivers in fungal speciation.</title>
        <authorList>
            <consortium name="DOE Joint Genome Institute"/>
            <person name="Vesth T.C."/>
            <person name="Nybo J."/>
            <person name="Theobald S."/>
            <person name="Brandl J."/>
            <person name="Frisvad J.C."/>
            <person name="Nielsen K.F."/>
            <person name="Lyhne E.K."/>
            <person name="Kogle M.E."/>
            <person name="Kuo A."/>
            <person name="Riley R."/>
            <person name="Clum A."/>
            <person name="Nolan M."/>
            <person name="Lipzen A."/>
            <person name="Salamov A."/>
            <person name="Henrissat B."/>
            <person name="Wiebenga A."/>
            <person name="De vries R.P."/>
            <person name="Grigoriev I.V."/>
            <person name="Mortensen U.H."/>
            <person name="Andersen M.R."/>
            <person name="Baker S.E."/>
        </authorList>
    </citation>
    <scope>NUCLEOTIDE SEQUENCE</scope>
    <source>
        <strain evidence="1">CBS 121060</strain>
    </source>
</reference>
<sequence>MSSIRHIQIRTPIGDALSQPSLLRRQLNCNNCTSPVLCSPCTAAQSNVASHMIHSCHSRHRPATDSSTGRHQQRVVISMARAVAVTRVTMASSCDEPRFPRRPFTKRAFPSVDSRQRRKQKKKKKKGIAMPRRTEPAGIWLGIHEGDIGQSCMPCPTEY</sequence>
<proteinExistence type="predicted"/>
<dbReference type="Proteomes" id="UP000249661">
    <property type="component" value="Unassembled WGS sequence"/>
</dbReference>
<keyword evidence="2" id="KW-1185">Reference proteome</keyword>
<dbReference type="EMBL" id="KZ824979">
    <property type="protein sequence ID" value="RAH66814.1"/>
    <property type="molecule type" value="Genomic_DNA"/>
</dbReference>
<gene>
    <name evidence="1" type="ORF">BO66DRAFT_167500</name>
</gene>
<evidence type="ECO:0000313" key="2">
    <source>
        <dbReference type="Proteomes" id="UP000249661"/>
    </source>
</evidence>
<name>A0ACD1GZT7_9EURO</name>
<organism evidence="1 2">
    <name type="scientific">Aspergillus aculeatinus CBS 121060</name>
    <dbReference type="NCBI Taxonomy" id="1448322"/>
    <lineage>
        <taxon>Eukaryota</taxon>
        <taxon>Fungi</taxon>
        <taxon>Dikarya</taxon>
        <taxon>Ascomycota</taxon>
        <taxon>Pezizomycotina</taxon>
        <taxon>Eurotiomycetes</taxon>
        <taxon>Eurotiomycetidae</taxon>
        <taxon>Eurotiales</taxon>
        <taxon>Aspergillaceae</taxon>
        <taxon>Aspergillus</taxon>
        <taxon>Aspergillus subgen. Circumdati</taxon>
    </lineage>
</organism>